<feature type="region of interest" description="Disordered" evidence="7">
    <location>
        <begin position="338"/>
        <end position="368"/>
    </location>
</feature>
<dbReference type="InterPro" id="IPR045061">
    <property type="entry name" value="FtsZ/CetZ"/>
</dbReference>
<dbReference type="CDD" id="cd02201">
    <property type="entry name" value="FtsZ_type1"/>
    <property type="match status" value="1"/>
</dbReference>
<dbReference type="OrthoDB" id="9813375at2"/>
<dbReference type="RefSeq" id="WP_044223291.1">
    <property type="nucleotide sequence ID" value="NZ_JBKAGJ010000009.1"/>
</dbReference>
<dbReference type="Pfam" id="PF12327">
    <property type="entry name" value="FtsZ_C"/>
    <property type="match status" value="1"/>
</dbReference>
<comment type="function">
    <text evidence="4 6">Essential cell division protein that forms a contractile ring structure (Z ring) at the future cell division site. The regulation of the ring assembly controls the timing and the location of cell division. One of the functions of the FtsZ ring is to recruit other cell division proteins to the septum to produce a new cell wall between the dividing cells. Binds GTP and shows GTPase activity.</text>
</comment>
<dbReference type="GO" id="GO:0043093">
    <property type="term" value="P:FtsZ-dependent cytokinesis"/>
    <property type="evidence" value="ECO:0007669"/>
    <property type="project" value="UniProtKB-UniRule"/>
</dbReference>
<dbReference type="InterPro" id="IPR020805">
    <property type="entry name" value="Cell_div_FtsZ_CS"/>
</dbReference>
<dbReference type="GO" id="GO:0005525">
    <property type="term" value="F:GTP binding"/>
    <property type="evidence" value="ECO:0007669"/>
    <property type="project" value="UniProtKB-UniRule"/>
</dbReference>
<keyword evidence="11" id="KW-1185">Reference proteome</keyword>
<dbReference type="GO" id="GO:0005737">
    <property type="term" value="C:cytoplasm"/>
    <property type="evidence" value="ECO:0007669"/>
    <property type="project" value="UniProtKB-SubCell"/>
</dbReference>
<evidence type="ECO:0000313" key="10">
    <source>
        <dbReference type="EMBL" id="KGE86826.1"/>
    </source>
</evidence>
<dbReference type="Gene3D" id="3.40.50.1440">
    <property type="entry name" value="Tubulin/FtsZ, GTPase domain"/>
    <property type="match status" value="1"/>
</dbReference>
<dbReference type="InterPro" id="IPR024757">
    <property type="entry name" value="FtsZ_C"/>
</dbReference>
<keyword evidence="3 4" id="KW-0342">GTP-binding</keyword>
<dbReference type="InterPro" id="IPR036525">
    <property type="entry name" value="Tubulin/FtsZ_GTPase_sf"/>
</dbReference>
<evidence type="ECO:0000256" key="5">
    <source>
        <dbReference type="NCBIfam" id="TIGR00065"/>
    </source>
</evidence>
<evidence type="ECO:0000259" key="8">
    <source>
        <dbReference type="SMART" id="SM00864"/>
    </source>
</evidence>
<keyword evidence="2 4" id="KW-0547">Nucleotide-binding</keyword>
<evidence type="ECO:0000256" key="7">
    <source>
        <dbReference type="SAM" id="MobiDB-lite"/>
    </source>
</evidence>
<keyword evidence="4 6" id="KW-0717">Septation</keyword>
<keyword evidence="4 6" id="KW-0131">Cell cycle</keyword>
<evidence type="ECO:0000313" key="11">
    <source>
        <dbReference type="Proteomes" id="UP000029736"/>
    </source>
</evidence>
<feature type="domain" description="Tubulin/FtsZ GTPase" evidence="8">
    <location>
        <begin position="12"/>
        <end position="204"/>
    </location>
</feature>
<comment type="caution">
    <text evidence="10">The sequence shown here is derived from an EMBL/GenBank/DDBJ whole genome shotgun (WGS) entry which is preliminary data.</text>
</comment>
<dbReference type="SMART" id="SM00864">
    <property type="entry name" value="Tubulin"/>
    <property type="match status" value="1"/>
</dbReference>
<dbReference type="PANTHER" id="PTHR30314:SF3">
    <property type="entry name" value="MITOCHONDRIAL DIVISION PROTEIN FSZA"/>
    <property type="match status" value="1"/>
</dbReference>
<dbReference type="GO" id="GO:0003924">
    <property type="term" value="F:GTPase activity"/>
    <property type="evidence" value="ECO:0007669"/>
    <property type="project" value="UniProtKB-UniRule"/>
</dbReference>
<dbReference type="InterPro" id="IPR003008">
    <property type="entry name" value="Tubulin_FtsZ_GTPase"/>
</dbReference>
<dbReference type="FunFam" id="3.40.50.1440:FF:000001">
    <property type="entry name" value="Cell division protein FtsZ"/>
    <property type="match status" value="1"/>
</dbReference>
<dbReference type="InterPro" id="IPR037103">
    <property type="entry name" value="Tubulin/FtsZ-like_C"/>
</dbReference>
<name>A0A098S4B7_9BACT</name>
<feature type="binding site" evidence="4">
    <location>
        <position position="143"/>
    </location>
    <ligand>
        <name>GTP</name>
        <dbReference type="ChEBI" id="CHEBI:37565"/>
    </ligand>
</feature>
<keyword evidence="4" id="KW-0963">Cytoplasm</keyword>
<dbReference type="SUPFAM" id="SSF55307">
    <property type="entry name" value="Tubulin C-terminal domain-like"/>
    <property type="match status" value="1"/>
</dbReference>
<evidence type="ECO:0000256" key="1">
    <source>
        <dbReference type="ARBA" id="ARBA00009690"/>
    </source>
</evidence>
<feature type="compositionally biased region" description="Basic and acidic residues" evidence="7">
    <location>
        <begin position="339"/>
        <end position="353"/>
    </location>
</feature>
<evidence type="ECO:0000259" key="9">
    <source>
        <dbReference type="SMART" id="SM00865"/>
    </source>
</evidence>
<dbReference type="GO" id="GO:0051258">
    <property type="term" value="P:protein polymerization"/>
    <property type="evidence" value="ECO:0007669"/>
    <property type="project" value="UniProtKB-UniRule"/>
</dbReference>
<dbReference type="GO" id="GO:0000917">
    <property type="term" value="P:division septum assembly"/>
    <property type="evidence" value="ECO:0007669"/>
    <property type="project" value="UniProtKB-KW"/>
</dbReference>
<dbReference type="Proteomes" id="UP000029736">
    <property type="component" value="Unassembled WGS sequence"/>
</dbReference>
<keyword evidence="4 6" id="KW-0132">Cell division</keyword>
<dbReference type="SUPFAM" id="SSF52490">
    <property type="entry name" value="Tubulin nucleotide-binding domain-like"/>
    <property type="match status" value="1"/>
</dbReference>
<dbReference type="STRING" id="1524460.IX84_17255"/>
<evidence type="ECO:0000256" key="4">
    <source>
        <dbReference type="HAMAP-Rule" id="MF_00909"/>
    </source>
</evidence>
<dbReference type="InterPro" id="IPR008280">
    <property type="entry name" value="Tub_FtsZ_C"/>
</dbReference>
<dbReference type="NCBIfam" id="TIGR00065">
    <property type="entry name" value="ftsZ"/>
    <property type="match status" value="1"/>
</dbReference>
<dbReference type="Pfam" id="PF00091">
    <property type="entry name" value="Tubulin"/>
    <property type="match status" value="1"/>
</dbReference>
<dbReference type="PANTHER" id="PTHR30314">
    <property type="entry name" value="CELL DIVISION PROTEIN FTSZ-RELATED"/>
    <property type="match status" value="1"/>
</dbReference>
<feature type="binding site" evidence="4">
    <location>
        <position position="186"/>
    </location>
    <ligand>
        <name>GTP</name>
        <dbReference type="ChEBI" id="CHEBI:37565"/>
    </ligand>
</feature>
<dbReference type="AlphaFoldDB" id="A0A098S4B7"/>
<comment type="subunit">
    <text evidence="4">Homodimer. Polymerizes to form a dynamic ring structure in a strictly GTP-dependent manner. Interacts directly with several other division proteins.</text>
</comment>
<gene>
    <name evidence="4" type="primary">ftsZ</name>
    <name evidence="10" type="ORF">IX84_17255</name>
</gene>
<comment type="subcellular location">
    <subcellularLocation>
        <location evidence="4">Cytoplasm</location>
    </subcellularLocation>
    <text evidence="4">Assembles at midcell at the inner surface of the cytoplasmic membrane.</text>
</comment>
<feature type="binding site" evidence="4">
    <location>
        <begin position="108"/>
        <end position="110"/>
    </location>
    <ligand>
        <name>GTP</name>
        <dbReference type="ChEBI" id="CHEBI:37565"/>
    </ligand>
</feature>
<proteinExistence type="inferred from homology"/>
<accession>A0A098S4B7</accession>
<evidence type="ECO:0000256" key="3">
    <source>
        <dbReference type="ARBA" id="ARBA00023134"/>
    </source>
</evidence>
<feature type="region of interest" description="Disordered" evidence="7">
    <location>
        <begin position="388"/>
        <end position="407"/>
    </location>
</feature>
<dbReference type="PROSITE" id="PS01135">
    <property type="entry name" value="FTSZ_2"/>
    <property type="match status" value="1"/>
</dbReference>
<dbReference type="EMBL" id="JPOS01000039">
    <property type="protein sequence ID" value="KGE86826.1"/>
    <property type="molecule type" value="Genomic_DNA"/>
</dbReference>
<dbReference type="PRINTS" id="PR00423">
    <property type="entry name" value="CELLDVISFTSZ"/>
</dbReference>
<feature type="region of interest" description="Disordered" evidence="7">
    <location>
        <begin position="449"/>
        <end position="484"/>
    </location>
</feature>
<feature type="domain" description="Tubulin/FtsZ 2-layer sandwich" evidence="9">
    <location>
        <begin position="206"/>
        <end position="325"/>
    </location>
</feature>
<feature type="binding site" evidence="4">
    <location>
        <position position="139"/>
    </location>
    <ligand>
        <name>GTP</name>
        <dbReference type="ChEBI" id="CHEBI:37565"/>
    </ligand>
</feature>
<protein>
    <recommendedName>
        <fullName evidence="4 5">Cell division protein FtsZ</fullName>
    </recommendedName>
</protein>
<dbReference type="SMART" id="SM00865">
    <property type="entry name" value="Tubulin_C"/>
    <property type="match status" value="1"/>
</dbReference>
<dbReference type="InterPro" id="IPR018316">
    <property type="entry name" value="Tubulin/FtsZ_2-layer-sand-dom"/>
</dbReference>
<dbReference type="InterPro" id="IPR000158">
    <property type="entry name" value="Cell_div_FtsZ"/>
</dbReference>
<organism evidence="10 11">
    <name type="scientific">Phaeodactylibacter xiamenensis</name>
    <dbReference type="NCBI Taxonomy" id="1524460"/>
    <lineage>
        <taxon>Bacteria</taxon>
        <taxon>Pseudomonadati</taxon>
        <taxon>Bacteroidota</taxon>
        <taxon>Saprospiria</taxon>
        <taxon>Saprospirales</taxon>
        <taxon>Haliscomenobacteraceae</taxon>
        <taxon>Phaeodactylibacter</taxon>
    </lineage>
</organism>
<sequence>MVFDLPKDESPIIKVLGVGGGGSNAVTHMFRQGIVGVDFAICNTDSQAMELSPVTTRIQLGPNLTEGRGAGSKPNIGKMACEESIEAVKAYLENNCRMLFITAGMGGGTGTGAAPIIAKTAKEMDILTVGIVTLPFTFEGRRRTSQGFEGLEELKKNVDTLIVISNDKLRQIHGNLSISDAFAEADDILTTAAKGIAEIITVPGYVNVDFEDVNTVMRESGVAIMGTASAEGEDRAKRAVDDALHSPLLEDNDIRGAQHILLNITSGTKEVTMDEIFEITEFVQEEAGYGTDLIWGNCYDEELGEKISVTVIATGFEHNKQKKANKVADDKVIVALDEDQPKPVEDQPKKKGLADIGYEPSGNGRHTVEFDDVRETIAKYQSRGRYSYDEPYVNTEGGEASDEDRDQFLERERKRRERLRNNRVKLSNPQAIIELENEPAYLRRGVNLDNVPDSREESHSTWSINDDDELEVRGGNSFLHDNVD</sequence>
<dbReference type="HAMAP" id="MF_00909">
    <property type="entry name" value="FtsZ"/>
    <property type="match status" value="1"/>
</dbReference>
<dbReference type="Gene3D" id="3.30.1330.20">
    <property type="entry name" value="Tubulin/FtsZ, C-terminal domain"/>
    <property type="match status" value="1"/>
</dbReference>
<evidence type="ECO:0000256" key="6">
    <source>
        <dbReference type="RuleBase" id="RU000631"/>
    </source>
</evidence>
<evidence type="ECO:0000256" key="2">
    <source>
        <dbReference type="ARBA" id="ARBA00022741"/>
    </source>
</evidence>
<dbReference type="GO" id="GO:0032153">
    <property type="term" value="C:cell division site"/>
    <property type="evidence" value="ECO:0007669"/>
    <property type="project" value="UniProtKB-UniRule"/>
</dbReference>
<feature type="binding site" evidence="4">
    <location>
        <begin position="20"/>
        <end position="24"/>
    </location>
    <ligand>
        <name>GTP</name>
        <dbReference type="ChEBI" id="CHEBI:37565"/>
    </ligand>
</feature>
<reference evidence="10 11" key="1">
    <citation type="journal article" date="2014" name="Int. J. Syst. Evol. Microbiol.">
        <title>Phaeodactylibacter xiamenensis gen. nov., sp. nov., a member of the family Saprospiraceae isolated from the marine alga Phaeodactylum tricornutum.</title>
        <authorList>
            <person name="Chen Z.Jr."/>
            <person name="Lei X."/>
            <person name="Lai Q."/>
            <person name="Li Y."/>
            <person name="Zhang B."/>
            <person name="Zhang J."/>
            <person name="Zhang H."/>
            <person name="Yang L."/>
            <person name="Zheng W."/>
            <person name="Tian Y."/>
            <person name="Yu Z."/>
            <person name="Xu H.Jr."/>
            <person name="Zheng T."/>
        </authorList>
    </citation>
    <scope>NUCLEOTIDE SEQUENCE [LARGE SCALE GENOMIC DNA]</scope>
    <source>
        <strain evidence="10 11">KD52</strain>
    </source>
</reference>
<comment type="similarity">
    <text evidence="1 4 6">Belongs to the FtsZ family.</text>
</comment>